<comment type="caution">
    <text evidence="1">The sequence shown here is derived from an EMBL/GenBank/DDBJ whole genome shotgun (WGS) entry which is preliminary data.</text>
</comment>
<dbReference type="CDD" id="cd16829">
    <property type="entry name" value="ChuX_HutX-like"/>
    <property type="match status" value="1"/>
</dbReference>
<evidence type="ECO:0000313" key="2">
    <source>
        <dbReference type="Proteomes" id="UP000006034"/>
    </source>
</evidence>
<gene>
    <name evidence="1" type="ORF">HMPREF0179_03213</name>
</gene>
<keyword evidence="2" id="KW-1185">Reference proteome</keyword>
<evidence type="ECO:0000313" key="1">
    <source>
        <dbReference type="EMBL" id="EFV43004.1"/>
    </source>
</evidence>
<organism evidence="1 2">
    <name type="scientific">Bilophila wadsworthia (strain 3_1_6)</name>
    <dbReference type="NCBI Taxonomy" id="563192"/>
    <lineage>
        <taxon>Bacteria</taxon>
        <taxon>Pseudomonadati</taxon>
        <taxon>Thermodesulfobacteriota</taxon>
        <taxon>Desulfovibrionia</taxon>
        <taxon>Desulfovibrionales</taxon>
        <taxon>Desulfovibrionaceae</taxon>
        <taxon>Bilophila</taxon>
    </lineage>
</organism>
<dbReference type="AlphaFoldDB" id="E5YAJ2"/>
<dbReference type="STRING" id="563192.HMPREF0179_03213"/>
<reference evidence="1 2" key="2">
    <citation type="submission" date="2013-04" db="EMBL/GenBank/DDBJ databases">
        <title>The Genome Sequence of Bilophila wadsworthia 3_1_6.</title>
        <authorList>
            <consortium name="The Broad Institute Genomics Platform"/>
            <person name="Earl A."/>
            <person name="Ward D."/>
            <person name="Feldgarden M."/>
            <person name="Gevers D."/>
            <person name="Sibley C."/>
            <person name="Strauss J."/>
            <person name="Allen-Vercoe E."/>
            <person name="Walker B."/>
            <person name="Young S."/>
            <person name="Zeng Q."/>
            <person name="Gargeya S."/>
            <person name="Fitzgerald M."/>
            <person name="Haas B."/>
            <person name="Abouelleil A."/>
            <person name="Allen A.W."/>
            <person name="Alvarado L."/>
            <person name="Arachchi H.M."/>
            <person name="Berlin A.M."/>
            <person name="Chapman S.B."/>
            <person name="Gainer-Dewar J."/>
            <person name="Goldberg J."/>
            <person name="Griggs A."/>
            <person name="Gujja S."/>
            <person name="Hansen M."/>
            <person name="Howarth C."/>
            <person name="Imamovic A."/>
            <person name="Ireland A."/>
            <person name="Larimer J."/>
            <person name="McCowan C."/>
            <person name="Murphy C."/>
            <person name="Pearson M."/>
            <person name="Poon T.W."/>
            <person name="Priest M."/>
            <person name="Roberts A."/>
            <person name="Saif S."/>
            <person name="Shea T."/>
            <person name="Sisk P."/>
            <person name="Sykes S."/>
            <person name="Wortman J."/>
            <person name="Nusbaum C."/>
            <person name="Birren B."/>
        </authorList>
    </citation>
    <scope>NUCLEOTIDE SEQUENCE [LARGE SCALE GENOMIC DNA]</scope>
    <source>
        <strain evidence="1 2">3_1_6</strain>
    </source>
</reference>
<dbReference type="SUPFAM" id="SSF144064">
    <property type="entry name" value="Heme iron utilization protein-like"/>
    <property type="match status" value="1"/>
</dbReference>
<dbReference type="eggNOG" id="COG3721">
    <property type="taxonomic scope" value="Bacteria"/>
</dbReference>
<dbReference type="Proteomes" id="UP000006034">
    <property type="component" value="Unassembled WGS sequence"/>
</dbReference>
<proteinExistence type="predicted"/>
<dbReference type="GeneID" id="78084331"/>
<accession>E5YAJ2</accession>
<dbReference type="NCBIfam" id="TIGR04108">
    <property type="entry name" value="HutX"/>
    <property type="match status" value="1"/>
</dbReference>
<protein>
    <recommendedName>
        <fullName evidence="3">Heme utilization cystosolic carrier protein HutX</fullName>
    </recommendedName>
</protein>
<dbReference type="PIRSF" id="PIRSF030840">
    <property type="entry name" value="DUF1008"/>
    <property type="match status" value="1"/>
</dbReference>
<reference evidence="1 2" key="1">
    <citation type="submission" date="2010-10" db="EMBL/GenBank/DDBJ databases">
        <authorList>
            <consortium name="The Broad Institute Genome Sequencing Platform"/>
            <person name="Ward D."/>
            <person name="Earl A."/>
            <person name="Feldgarden M."/>
            <person name="Young S.K."/>
            <person name="Gargeya S."/>
            <person name="Zeng Q."/>
            <person name="Alvarado L."/>
            <person name="Berlin A."/>
            <person name="Bochicchio J."/>
            <person name="Chapman S.B."/>
            <person name="Chen Z."/>
            <person name="Freedman E."/>
            <person name="Gellesch M."/>
            <person name="Goldberg J."/>
            <person name="Griggs A."/>
            <person name="Gujja S."/>
            <person name="Heilman E."/>
            <person name="Heiman D."/>
            <person name="Howarth C."/>
            <person name="Mehta T."/>
            <person name="Neiman D."/>
            <person name="Pearson M."/>
            <person name="Roberts A."/>
            <person name="Saif S."/>
            <person name="Shea T."/>
            <person name="Shenoy N."/>
            <person name="Sisk P."/>
            <person name="Stolte C."/>
            <person name="Sykes S."/>
            <person name="White J."/>
            <person name="Yandava C."/>
            <person name="Allen-Vercoe E."/>
            <person name="Sibley C."/>
            <person name="Ambrose C.E."/>
            <person name="Strauss J."/>
            <person name="Daigneault M."/>
            <person name="Haas B."/>
            <person name="Nusbaum C."/>
            <person name="Birren B."/>
        </authorList>
    </citation>
    <scope>NUCLEOTIDE SEQUENCE [LARGE SCALE GENOMIC DNA]</scope>
    <source>
        <strain evidence="1 2">3_1_6</strain>
    </source>
</reference>
<dbReference type="OrthoDB" id="9797247at2"/>
<sequence>MTASCCQTTETLGESIAEALREKKPVMLASLAERFGVSELEVARALPDEARAFAGKDAFDTVWQALASWENATFIMAHLGSVIEIKGKIPEGRHGHGYFNLSGGSGLGGHLKIDDLGHICFLSLPFMGLESHSVQFFNAAGTVLFSVYVGRENRQLIPAARESFFALREAVGTKDPS</sequence>
<dbReference type="InterPro" id="IPR053733">
    <property type="entry name" value="Heme_Transport_Util_sf"/>
</dbReference>
<name>E5YAJ2_BILW3</name>
<dbReference type="Pfam" id="PF06228">
    <property type="entry name" value="ChuX_HutX"/>
    <property type="match status" value="1"/>
</dbReference>
<dbReference type="EMBL" id="ADCP02000001">
    <property type="protein sequence ID" value="EFV43004.1"/>
    <property type="molecule type" value="Genomic_DNA"/>
</dbReference>
<evidence type="ECO:0008006" key="3">
    <source>
        <dbReference type="Google" id="ProtNLM"/>
    </source>
</evidence>
<dbReference type="RefSeq" id="WP_005029777.1">
    <property type="nucleotide sequence ID" value="NZ_KE150238.1"/>
</dbReference>
<dbReference type="HOGENOM" id="CLU_106714_0_0_7"/>
<dbReference type="InterPro" id="IPR010413">
    <property type="entry name" value="HutX-like"/>
</dbReference>
<dbReference type="Gene3D" id="3.40.1570.10">
    <property type="entry name" value="HemS/ChuS/ChuX like domains"/>
    <property type="match status" value="1"/>
</dbReference>